<dbReference type="AlphaFoldDB" id="A0A8D8AYJ8"/>
<sequence length="105" mass="12504">MIAARTSVKRNQRRPWLCEVLQRTGELQDRADSATLVTVPIILCEIVNYLRNYELRTNDRRKTESRRHCQQLSEQTAVPVKTCALRQFRRSQHRTGIWIRELLRT</sequence>
<dbReference type="EMBL" id="HBUE01053736">
    <property type="protein sequence ID" value="CAG6465587.1"/>
    <property type="molecule type" value="Transcribed_RNA"/>
</dbReference>
<evidence type="ECO:0000313" key="1">
    <source>
        <dbReference type="EMBL" id="CAG6465587.1"/>
    </source>
</evidence>
<reference evidence="1" key="1">
    <citation type="submission" date="2021-05" db="EMBL/GenBank/DDBJ databases">
        <authorList>
            <person name="Alioto T."/>
            <person name="Alioto T."/>
            <person name="Gomez Garrido J."/>
        </authorList>
    </citation>
    <scope>NUCLEOTIDE SEQUENCE</scope>
</reference>
<protein>
    <submittedName>
        <fullName evidence="1">(northern house mosquito) hypothetical protein</fullName>
    </submittedName>
</protein>
<accession>A0A8D8AYJ8</accession>
<proteinExistence type="predicted"/>
<organism evidence="1">
    <name type="scientific">Culex pipiens</name>
    <name type="common">House mosquito</name>
    <dbReference type="NCBI Taxonomy" id="7175"/>
    <lineage>
        <taxon>Eukaryota</taxon>
        <taxon>Metazoa</taxon>
        <taxon>Ecdysozoa</taxon>
        <taxon>Arthropoda</taxon>
        <taxon>Hexapoda</taxon>
        <taxon>Insecta</taxon>
        <taxon>Pterygota</taxon>
        <taxon>Neoptera</taxon>
        <taxon>Endopterygota</taxon>
        <taxon>Diptera</taxon>
        <taxon>Nematocera</taxon>
        <taxon>Culicoidea</taxon>
        <taxon>Culicidae</taxon>
        <taxon>Culicinae</taxon>
        <taxon>Culicini</taxon>
        <taxon>Culex</taxon>
        <taxon>Culex</taxon>
    </lineage>
</organism>
<name>A0A8D8AYJ8_CULPI</name>